<dbReference type="GO" id="GO:0005524">
    <property type="term" value="F:ATP binding"/>
    <property type="evidence" value="ECO:0007669"/>
    <property type="project" value="UniProtKB-KW"/>
</dbReference>
<dbReference type="PANTHER" id="PTHR24221:SF632">
    <property type="entry name" value="ATP-DEPENDENT LIPID A-CORE FLIPPASE"/>
    <property type="match status" value="1"/>
</dbReference>
<keyword evidence="5 8" id="KW-1133">Transmembrane helix</keyword>
<dbReference type="SUPFAM" id="SSF90123">
    <property type="entry name" value="ABC transporter transmembrane region"/>
    <property type="match status" value="1"/>
</dbReference>
<dbReference type="RefSeq" id="WP_145225642.1">
    <property type="nucleotide sequence ID" value="NZ_VIVQ01000001.1"/>
</dbReference>
<dbReference type="InterPro" id="IPR003439">
    <property type="entry name" value="ABC_transporter-like_ATP-bd"/>
</dbReference>
<dbReference type="EMBL" id="VIVQ01000001">
    <property type="protein sequence ID" value="TWE11992.1"/>
    <property type="molecule type" value="Genomic_DNA"/>
</dbReference>
<feature type="compositionally biased region" description="Basic and acidic residues" evidence="7">
    <location>
        <begin position="598"/>
        <end position="623"/>
    </location>
</feature>
<comment type="caution">
    <text evidence="11">The sequence shown here is derived from an EMBL/GenBank/DDBJ whole genome shotgun (WGS) entry which is preliminary data.</text>
</comment>
<evidence type="ECO:0000256" key="3">
    <source>
        <dbReference type="ARBA" id="ARBA00022741"/>
    </source>
</evidence>
<dbReference type="Proteomes" id="UP000318297">
    <property type="component" value="Unassembled WGS sequence"/>
</dbReference>
<proteinExistence type="predicted"/>
<dbReference type="PANTHER" id="PTHR24221">
    <property type="entry name" value="ATP-BINDING CASSETTE SUB-FAMILY B"/>
    <property type="match status" value="1"/>
</dbReference>
<dbReference type="OrthoDB" id="9806127at2"/>
<evidence type="ECO:0000259" key="9">
    <source>
        <dbReference type="PROSITE" id="PS50893"/>
    </source>
</evidence>
<protein>
    <submittedName>
        <fullName evidence="11">ABC-type multidrug transport system fused ATPase/permease subunit</fullName>
    </submittedName>
</protein>
<dbReference type="SUPFAM" id="SSF52540">
    <property type="entry name" value="P-loop containing nucleoside triphosphate hydrolases"/>
    <property type="match status" value="1"/>
</dbReference>
<evidence type="ECO:0000256" key="1">
    <source>
        <dbReference type="ARBA" id="ARBA00004651"/>
    </source>
</evidence>
<dbReference type="Pfam" id="PF00005">
    <property type="entry name" value="ABC_tran"/>
    <property type="match status" value="1"/>
</dbReference>
<dbReference type="SMART" id="SM00382">
    <property type="entry name" value="AAA"/>
    <property type="match status" value="1"/>
</dbReference>
<evidence type="ECO:0000256" key="5">
    <source>
        <dbReference type="ARBA" id="ARBA00022989"/>
    </source>
</evidence>
<evidence type="ECO:0000259" key="10">
    <source>
        <dbReference type="PROSITE" id="PS50929"/>
    </source>
</evidence>
<feature type="transmembrane region" description="Helical" evidence="8">
    <location>
        <begin position="20"/>
        <end position="45"/>
    </location>
</feature>
<evidence type="ECO:0000313" key="12">
    <source>
        <dbReference type="Proteomes" id="UP000318297"/>
    </source>
</evidence>
<organism evidence="11 12">
    <name type="scientific">Rudaeicoccus suwonensis</name>
    <dbReference type="NCBI Taxonomy" id="657409"/>
    <lineage>
        <taxon>Bacteria</taxon>
        <taxon>Bacillati</taxon>
        <taxon>Actinomycetota</taxon>
        <taxon>Actinomycetes</taxon>
        <taxon>Micrococcales</taxon>
        <taxon>Dermacoccaceae</taxon>
        <taxon>Rudaeicoccus</taxon>
    </lineage>
</organism>
<feature type="domain" description="ABC transmembrane type-1" evidence="10">
    <location>
        <begin position="24"/>
        <end position="318"/>
    </location>
</feature>
<dbReference type="GO" id="GO:0016887">
    <property type="term" value="F:ATP hydrolysis activity"/>
    <property type="evidence" value="ECO:0007669"/>
    <property type="project" value="InterPro"/>
</dbReference>
<dbReference type="AlphaFoldDB" id="A0A561E8P8"/>
<name>A0A561E8P8_9MICO</name>
<dbReference type="PROSITE" id="PS00211">
    <property type="entry name" value="ABC_TRANSPORTER_1"/>
    <property type="match status" value="1"/>
</dbReference>
<evidence type="ECO:0000256" key="2">
    <source>
        <dbReference type="ARBA" id="ARBA00022692"/>
    </source>
</evidence>
<feature type="transmembrane region" description="Helical" evidence="8">
    <location>
        <begin position="163"/>
        <end position="192"/>
    </location>
</feature>
<feature type="transmembrane region" description="Helical" evidence="8">
    <location>
        <begin position="137"/>
        <end position="157"/>
    </location>
</feature>
<feature type="transmembrane region" description="Helical" evidence="8">
    <location>
        <begin position="264"/>
        <end position="284"/>
    </location>
</feature>
<gene>
    <name evidence="11" type="ORF">BKA23_0788</name>
</gene>
<keyword evidence="6 8" id="KW-0472">Membrane</keyword>
<reference evidence="11 12" key="1">
    <citation type="submission" date="2019-06" db="EMBL/GenBank/DDBJ databases">
        <title>Sequencing the genomes of 1000 actinobacteria strains.</title>
        <authorList>
            <person name="Klenk H.-P."/>
        </authorList>
    </citation>
    <scope>NUCLEOTIDE SEQUENCE [LARGE SCALE GENOMIC DNA]</scope>
    <source>
        <strain evidence="11 12">DSM 19560</strain>
    </source>
</reference>
<dbReference type="Gene3D" id="1.20.1560.10">
    <property type="entry name" value="ABC transporter type 1, transmembrane domain"/>
    <property type="match status" value="1"/>
</dbReference>
<dbReference type="PROSITE" id="PS50929">
    <property type="entry name" value="ABC_TM1F"/>
    <property type="match status" value="1"/>
</dbReference>
<dbReference type="InterPro" id="IPR039421">
    <property type="entry name" value="Type_1_exporter"/>
</dbReference>
<evidence type="ECO:0000313" key="11">
    <source>
        <dbReference type="EMBL" id="TWE11992.1"/>
    </source>
</evidence>
<dbReference type="Gene3D" id="3.40.50.300">
    <property type="entry name" value="P-loop containing nucleotide triphosphate hydrolases"/>
    <property type="match status" value="1"/>
</dbReference>
<dbReference type="GO" id="GO:0005886">
    <property type="term" value="C:plasma membrane"/>
    <property type="evidence" value="ECO:0007669"/>
    <property type="project" value="UniProtKB-SubCell"/>
</dbReference>
<keyword evidence="2 8" id="KW-0812">Transmembrane</keyword>
<sequence>MIADLRYLLSTFTARERRLLGVYAVAQFVVATLDLVSIAAILPLMQIVTGSSLDHGTLGYIHRMLGSQPRDPFVLSLAGLMILAFILKALLASVLMWWSSGFIARLQTRTSRRLLAVYMSEDYLQHRRRNTAELMRTIGSAVQAAHVSVLGGLLTAFSSALSMVLIAVLLLIVAPIPTIVAAAYFGIIVFAIQRLLAGANHRAGEEAQHASWLSSHALIDAMQGYREAVLHDAQDFFVDRFDTGNQLAAQSARRANYFAGLPKYLLELVTMIGLVVLIVAEVLSGDAQSAMPTLSLFVASTVKILPLMVGLTATIGMIRVGRDGLKHTVVALRDTAQARDDAAARTNNAPLAQDAPIQLKDICFRYPDGTRDIVRGVNLTVPPGSSLAVCGPTGSGKTTLIDIILGLIPPTSGTVSYDNVPTNTAGNAWHDIVAYVPQDVYIMDDTLAGNVAFGLPVEDRDQQLILQCLADAQLSDLLSELPDGVETLVGERGSRLSGGQRQRLGIARALYRRPKVLVLDEATSALDNETEYKITQTMRALRGRITTILVAHRLSSVRHVDTLAFLEHGDLQGVGTFDEVVAASPTFARLVELGRLDGPTEHGADRNEAGTHDDVGPEARDDGSDMSTRRLR</sequence>
<comment type="subcellular location">
    <subcellularLocation>
        <location evidence="1">Cell membrane</location>
        <topology evidence="1">Multi-pass membrane protein</topology>
    </subcellularLocation>
</comment>
<accession>A0A561E8P8</accession>
<keyword evidence="12" id="KW-1185">Reference proteome</keyword>
<evidence type="ECO:0000256" key="7">
    <source>
        <dbReference type="SAM" id="MobiDB-lite"/>
    </source>
</evidence>
<dbReference type="GO" id="GO:0140359">
    <property type="term" value="F:ABC-type transporter activity"/>
    <property type="evidence" value="ECO:0007669"/>
    <property type="project" value="InterPro"/>
</dbReference>
<dbReference type="InterPro" id="IPR027417">
    <property type="entry name" value="P-loop_NTPase"/>
</dbReference>
<feature type="transmembrane region" description="Helical" evidence="8">
    <location>
        <begin position="296"/>
        <end position="318"/>
    </location>
</feature>
<dbReference type="PROSITE" id="PS50893">
    <property type="entry name" value="ABC_TRANSPORTER_2"/>
    <property type="match status" value="1"/>
</dbReference>
<evidence type="ECO:0000256" key="4">
    <source>
        <dbReference type="ARBA" id="ARBA00022840"/>
    </source>
</evidence>
<keyword evidence="3" id="KW-0547">Nucleotide-binding</keyword>
<dbReference type="InterPro" id="IPR017871">
    <property type="entry name" value="ABC_transporter-like_CS"/>
</dbReference>
<feature type="domain" description="ABC transporter" evidence="9">
    <location>
        <begin position="357"/>
        <end position="593"/>
    </location>
</feature>
<keyword evidence="4" id="KW-0067">ATP-binding</keyword>
<dbReference type="InterPro" id="IPR036640">
    <property type="entry name" value="ABC1_TM_sf"/>
</dbReference>
<feature type="region of interest" description="Disordered" evidence="7">
    <location>
        <begin position="598"/>
        <end position="632"/>
    </location>
</feature>
<dbReference type="GO" id="GO:0034040">
    <property type="term" value="F:ATPase-coupled lipid transmembrane transporter activity"/>
    <property type="evidence" value="ECO:0007669"/>
    <property type="project" value="TreeGrafter"/>
</dbReference>
<dbReference type="InterPro" id="IPR011527">
    <property type="entry name" value="ABC1_TM_dom"/>
</dbReference>
<feature type="transmembrane region" description="Helical" evidence="8">
    <location>
        <begin position="73"/>
        <end position="98"/>
    </location>
</feature>
<evidence type="ECO:0000256" key="8">
    <source>
        <dbReference type="SAM" id="Phobius"/>
    </source>
</evidence>
<dbReference type="InterPro" id="IPR003593">
    <property type="entry name" value="AAA+_ATPase"/>
</dbReference>
<evidence type="ECO:0000256" key="6">
    <source>
        <dbReference type="ARBA" id="ARBA00023136"/>
    </source>
</evidence>